<dbReference type="VEuPathDB" id="FungiDB:BO97DRAFT_253674"/>
<keyword evidence="3" id="KW-1185">Reference proteome</keyword>
<sequence>MVNKRPAPPQGPSRAPKRTTPDRPEGTNNQLLSLPVSPIRLLPNQDPITLDEFLSWPEIPLPPAIPAFHDLEPQPIRVGLSRDLPLHKQDNYIHNPAYEPVYLIPNTRSSTYSLLQLGGDALPPTDVLLHRDFKDPKTRLFVARNSLQDYHTRLTAAVTTYHATLQTWRTQRRNWEAGLLIALGRQSPEETASMIRSELTKDKYRPWFVGSSSSSSSSAGVAEYTNPHTLRDGPVAFALRKRLDHVARTISDLTEQLVQLSRGGDCEALGEVGGEDVLDDANPGLDRARFVDWAVERALHWRLAAQTGMIPEFLGLVDLNLDLGAVGGSEEAWRPGREGLFMSGVQGQMPWGLPAYRFQWEIQRLKRAVNDLFEAEIMDLLFGVEEWYFGLEERERVILRGVALRFWPMPAGLYKNVGEVLGFTSPFGD</sequence>
<accession>A0A395HJI6</accession>
<organism evidence="2 3">
    <name type="scientific">Aspergillus homomorphus (strain CBS 101889)</name>
    <dbReference type="NCBI Taxonomy" id="1450537"/>
    <lineage>
        <taxon>Eukaryota</taxon>
        <taxon>Fungi</taxon>
        <taxon>Dikarya</taxon>
        <taxon>Ascomycota</taxon>
        <taxon>Pezizomycotina</taxon>
        <taxon>Eurotiomycetes</taxon>
        <taxon>Eurotiomycetidae</taxon>
        <taxon>Eurotiales</taxon>
        <taxon>Aspergillaceae</taxon>
        <taxon>Aspergillus</taxon>
        <taxon>Aspergillus subgen. Circumdati</taxon>
    </lineage>
</organism>
<dbReference type="EMBL" id="KZ824334">
    <property type="protein sequence ID" value="RAL07345.1"/>
    <property type="molecule type" value="Genomic_DNA"/>
</dbReference>
<dbReference type="Proteomes" id="UP000248961">
    <property type="component" value="Unassembled WGS sequence"/>
</dbReference>
<evidence type="ECO:0000256" key="1">
    <source>
        <dbReference type="SAM" id="MobiDB-lite"/>
    </source>
</evidence>
<dbReference type="GeneID" id="37195160"/>
<evidence type="ECO:0000313" key="3">
    <source>
        <dbReference type="Proteomes" id="UP000248961"/>
    </source>
</evidence>
<protein>
    <submittedName>
        <fullName evidence="2">Uncharacterized protein</fullName>
    </submittedName>
</protein>
<dbReference type="AlphaFoldDB" id="A0A395HJI6"/>
<feature type="region of interest" description="Disordered" evidence="1">
    <location>
        <begin position="1"/>
        <end position="31"/>
    </location>
</feature>
<name>A0A395HJI6_ASPHC</name>
<reference evidence="2 3" key="1">
    <citation type="submission" date="2018-02" db="EMBL/GenBank/DDBJ databases">
        <title>The genomes of Aspergillus section Nigri reveals drivers in fungal speciation.</title>
        <authorList>
            <consortium name="DOE Joint Genome Institute"/>
            <person name="Vesth T.C."/>
            <person name="Nybo J."/>
            <person name="Theobald S."/>
            <person name="Brandl J."/>
            <person name="Frisvad J.C."/>
            <person name="Nielsen K.F."/>
            <person name="Lyhne E.K."/>
            <person name="Kogle M.E."/>
            <person name="Kuo A."/>
            <person name="Riley R."/>
            <person name="Clum A."/>
            <person name="Nolan M."/>
            <person name="Lipzen A."/>
            <person name="Salamov A."/>
            <person name="Henrissat B."/>
            <person name="Wiebenga A."/>
            <person name="De vries R.P."/>
            <person name="Grigoriev I.V."/>
            <person name="Mortensen U.H."/>
            <person name="Andersen M.R."/>
            <person name="Baker S.E."/>
        </authorList>
    </citation>
    <scope>NUCLEOTIDE SEQUENCE [LARGE SCALE GENOMIC DNA]</scope>
    <source>
        <strain evidence="2 3">CBS 101889</strain>
    </source>
</reference>
<evidence type="ECO:0000313" key="2">
    <source>
        <dbReference type="EMBL" id="RAL07345.1"/>
    </source>
</evidence>
<dbReference type="RefSeq" id="XP_025546499.1">
    <property type="nucleotide sequence ID" value="XM_025690871.1"/>
</dbReference>
<gene>
    <name evidence="2" type="ORF">BO97DRAFT_253674</name>
</gene>
<dbReference type="OrthoDB" id="4498019at2759"/>
<proteinExistence type="predicted"/>
<feature type="compositionally biased region" description="Pro residues" evidence="1">
    <location>
        <begin position="1"/>
        <end position="11"/>
    </location>
</feature>